<dbReference type="SMART" id="SM00642">
    <property type="entry name" value="Aamy"/>
    <property type="match status" value="1"/>
</dbReference>
<dbReference type="Pfam" id="PF07821">
    <property type="entry name" value="Alpha-amyl_C2"/>
    <property type="match status" value="1"/>
</dbReference>
<feature type="transmembrane region" description="Helical" evidence="13">
    <location>
        <begin position="174"/>
        <end position="194"/>
    </location>
</feature>
<comment type="subcellular location">
    <subcellularLocation>
        <location evidence="3">Membrane</location>
        <topology evidence="3">Multi-pass membrane protein</topology>
    </subcellularLocation>
</comment>
<dbReference type="AlphaFoldDB" id="A0A0D3D121"/>
<evidence type="ECO:0000256" key="9">
    <source>
        <dbReference type="ARBA" id="ARBA00022989"/>
    </source>
</evidence>
<dbReference type="eggNOG" id="KOG0471">
    <property type="taxonomic scope" value="Eukaryota"/>
</dbReference>
<dbReference type="SUPFAM" id="SSF51011">
    <property type="entry name" value="Glycosyl hydrolase domain"/>
    <property type="match status" value="1"/>
</dbReference>
<dbReference type="Proteomes" id="UP000032141">
    <property type="component" value="Chromosome C6"/>
</dbReference>
<comment type="catalytic activity">
    <reaction evidence="1">
        <text>Endohydrolysis of (1-&gt;4)-alpha-D-glucosidic linkages in polysaccharides containing three or more (1-&gt;4)-alpha-linked D-glucose units.</text>
        <dbReference type="EC" id="3.2.1.1"/>
    </reaction>
</comment>
<dbReference type="GO" id="GO:0005509">
    <property type="term" value="F:calcium ion binding"/>
    <property type="evidence" value="ECO:0007669"/>
    <property type="project" value="InterPro"/>
</dbReference>
<comment type="similarity">
    <text evidence="4">Belongs to the major facilitator superfamily. Folate-biopterin transporter (TC 2.A.71) family.</text>
</comment>
<dbReference type="PANTHER" id="PTHR31585">
    <property type="entry name" value="FOLATE-BIOPTERIN TRANSPORTER 1, CHLOROPLASTIC"/>
    <property type="match status" value="1"/>
</dbReference>
<organism evidence="16 17">
    <name type="scientific">Brassica oleracea var. oleracea</name>
    <dbReference type="NCBI Taxonomy" id="109376"/>
    <lineage>
        <taxon>Eukaryota</taxon>
        <taxon>Viridiplantae</taxon>
        <taxon>Streptophyta</taxon>
        <taxon>Embryophyta</taxon>
        <taxon>Tracheophyta</taxon>
        <taxon>Spermatophyta</taxon>
        <taxon>Magnoliopsida</taxon>
        <taxon>eudicotyledons</taxon>
        <taxon>Gunneridae</taxon>
        <taxon>Pentapetalae</taxon>
        <taxon>rosids</taxon>
        <taxon>malvids</taxon>
        <taxon>Brassicales</taxon>
        <taxon>Brassicaceae</taxon>
        <taxon>Brassiceae</taxon>
        <taxon>Brassica</taxon>
    </lineage>
</organism>
<dbReference type="Gramene" id="Bo6g120160.1">
    <property type="protein sequence ID" value="Bo6g120160.1"/>
    <property type="gene ID" value="Bo6g120160"/>
</dbReference>
<evidence type="ECO:0000256" key="8">
    <source>
        <dbReference type="ARBA" id="ARBA00022801"/>
    </source>
</evidence>
<feature type="transmembrane region" description="Helical" evidence="13">
    <location>
        <begin position="399"/>
        <end position="422"/>
    </location>
</feature>
<dbReference type="STRING" id="109376.A0A0D3D121"/>
<evidence type="ECO:0000256" key="13">
    <source>
        <dbReference type="SAM" id="Phobius"/>
    </source>
</evidence>
<proteinExistence type="inferred from homology"/>
<feature type="domain" description="Glycosyl hydrolase family 13 catalytic" evidence="14">
    <location>
        <begin position="491"/>
        <end position="831"/>
    </location>
</feature>
<dbReference type="SUPFAM" id="SSF51445">
    <property type="entry name" value="(Trans)glycosidases"/>
    <property type="match status" value="1"/>
</dbReference>
<evidence type="ECO:0000256" key="5">
    <source>
        <dbReference type="ARBA" id="ARBA00012595"/>
    </source>
</evidence>
<feature type="transmembrane region" description="Helical" evidence="13">
    <location>
        <begin position="81"/>
        <end position="100"/>
    </location>
</feature>
<dbReference type="HOGENOM" id="CLU_327723_0_0_1"/>
<sequence>MSSDGGGSRRIRWLLGFGFFVQGFRGFPWLGANFFLTDELRVNPSVLQLLQNSANLPMVAKPIYGVVSDAVYFFGQHRVPYIAFGALLQAVSWLAIAFLARSNVSILALSLYLLLSNLGASVVEVANDAIVAEAGKRKSASSGELPSFVWMASSLGGILGNLLGGIAIKTFSSQSTFLVFGLLALLQFLVTLNIREKSLNLPENHSPSGGGGGIKSHVSDLSRVLRKPEISYSIAWMALSTALVPVLTGTMFFYQTKILNMDASLLGISKVVGQVAMLLWGVAYNRWLKTTSPRKLIAAIQGTIAVFVVSDLLFVRGVYRDLGVADSVYVLFVSGILETLFYFKNLPFTVLMTRLCPRGCEGSLMAFVMSAIALAFIVSGYLGIVLASFVEVTVDDHSGFAGGLAVEAVCVVVPLVFTSWIYDEEEKIHKWRIVCFKGLCRSTSSQEDLKPSVASITVSTWATITMSLMDAMTKLISVRLCVMEEKSFSRKTLFQAYNWESHKHNWYKNLDAKVPDISKSGFTSAWLPPPSQSLAPEGYLPQDLYSLNSAYGSEHLLKSLLGKMKQYKVRAMADIVINHRIGTTRGHGGTYNRYDGSSLPWDEHAVTSCTGGKGNRSTGDNFNGVPNVDHTQHFVRKDIIGWLRWLRNTVGFQDFRFDFARGYSAQYVKEYIGAAKPLFSVGECWDSCNYNGHGLDYNQDSHRQRIINWIDATGQRSAAFDFTTKGILQEAVMGQYWRLRDAQGKPPGVMGWWPSRSVTFLDNHDTGSTQAHWPFPSHHIMEGYAYILTHPGIPCVFYDHFYDWGSSIHDQIVKLIDVRRRQDIHSRSTIRILEAKSNLYAAIVGEKLCMKLGDASWCPSGREWTLATSGHRYAVWHK</sequence>
<evidence type="ECO:0000256" key="4">
    <source>
        <dbReference type="ARBA" id="ARBA00007015"/>
    </source>
</evidence>
<evidence type="ECO:0000256" key="11">
    <source>
        <dbReference type="ARBA" id="ARBA00023277"/>
    </source>
</evidence>
<reference evidence="16 17" key="1">
    <citation type="journal article" date="2014" name="Genome Biol.">
        <title>Transcriptome and methylome profiling reveals relics of genome dominance in the mesopolyploid Brassica oleracea.</title>
        <authorList>
            <person name="Parkin I.A."/>
            <person name="Koh C."/>
            <person name="Tang H."/>
            <person name="Robinson S.J."/>
            <person name="Kagale S."/>
            <person name="Clarke W.E."/>
            <person name="Town C.D."/>
            <person name="Nixon J."/>
            <person name="Krishnakumar V."/>
            <person name="Bidwell S.L."/>
            <person name="Denoeud F."/>
            <person name="Belcram H."/>
            <person name="Links M.G."/>
            <person name="Just J."/>
            <person name="Clarke C."/>
            <person name="Bender T."/>
            <person name="Huebert T."/>
            <person name="Mason A.S."/>
            <person name="Pires J.C."/>
            <person name="Barker G."/>
            <person name="Moore J."/>
            <person name="Walley P.G."/>
            <person name="Manoli S."/>
            <person name="Batley J."/>
            <person name="Edwards D."/>
            <person name="Nelson M.N."/>
            <person name="Wang X."/>
            <person name="Paterson A.H."/>
            <person name="King G."/>
            <person name="Bancroft I."/>
            <person name="Chalhoub B."/>
            <person name="Sharpe A.G."/>
        </authorList>
    </citation>
    <scope>NUCLEOTIDE SEQUENCE</scope>
    <source>
        <strain evidence="16 17">cv. TO1000</strain>
    </source>
</reference>
<dbReference type="SUPFAM" id="SSF103473">
    <property type="entry name" value="MFS general substrate transporter"/>
    <property type="match status" value="1"/>
</dbReference>
<dbReference type="GO" id="GO:0004556">
    <property type="term" value="F:alpha-amylase activity"/>
    <property type="evidence" value="ECO:0007669"/>
    <property type="project" value="UniProtKB-EC"/>
</dbReference>
<comment type="cofactor">
    <cofactor evidence="2">
        <name>Ca(2+)</name>
        <dbReference type="ChEBI" id="CHEBI:29108"/>
    </cofactor>
</comment>
<feature type="transmembrane region" description="Helical" evidence="13">
    <location>
        <begin position="106"/>
        <end position="127"/>
    </location>
</feature>
<evidence type="ECO:0000256" key="7">
    <source>
        <dbReference type="ARBA" id="ARBA00022692"/>
    </source>
</evidence>
<evidence type="ECO:0000259" key="15">
    <source>
        <dbReference type="SMART" id="SM00810"/>
    </source>
</evidence>
<dbReference type="InterPro" id="IPR006047">
    <property type="entry name" value="GH13_cat_dom"/>
</dbReference>
<evidence type="ECO:0000256" key="1">
    <source>
        <dbReference type="ARBA" id="ARBA00000548"/>
    </source>
</evidence>
<dbReference type="InterPro" id="IPR036259">
    <property type="entry name" value="MFS_trans_sf"/>
</dbReference>
<feature type="transmembrane region" description="Helical" evidence="13">
    <location>
        <begin position="230"/>
        <end position="253"/>
    </location>
</feature>
<dbReference type="PANTHER" id="PTHR31585:SF2">
    <property type="entry name" value="FOLATE-BIOPTERIN TRANSPORTER 7-RELATED"/>
    <property type="match status" value="1"/>
</dbReference>
<dbReference type="Gene3D" id="2.60.40.1180">
    <property type="entry name" value="Golgi alpha-mannosidase II"/>
    <property type="match status" value="1"/>
</dbReference>
<dbReference type="InterPro" id="IPR013780">
    <property type="entry name" value="Glyco_hydro_b"/>
</dbReference>
<name>A0A0D3D121_BRAOL</name>
<keyword evidence="8" id="KW-0378">Hydrolase</keyword>
<dbReference type="SMART" id="SM00810">
    <property type="entry name" value="Alpha-amyl_C2"/>
    <property type="match status" value="1"/>
</dbReference>
<evidence type="ECO:0000256" key="2">
    <source>
        <dbReference type="ARBA" id="ARBA00001913"/>
    </source>
</evidence>
<dbReference type="Gene3D" id="3.20.20.80">
    <property type="entry name" value="Glycosidases"/>
    <property type="match status" value="1"/>
</dbReference>
<dbReference type="Gene3D" id="1.20.1250.20">
    <property type="entry name" value="MFS general substrate transporter like domains"/>
    <property type="match status" value="1"/>
</dbReference>
<keyword evidence="11" id="KW-0119">Carbohydrate metabolism</keyword>
<dbReference type="GO" id="GO:0016020">
    <property type="term" value="C:membrane"/>
    <property type="evidence" value="ECO:0007669"/>
    <property type="project" value="UniProtKB-SubCell"/>
</dbReference>
<dbReference type="GO" id="GO:0005975">
    <property type="term" value="P:carbohydrate metabolic process"/>
    <property type="evidence" value="ECO:0007669"/>
    <property type="project" value="InterPro"/>
</dbReference>
<feature type="transmembrane region" description="Helical" evidence="13">
    <location>
        <begin position="148"/>
        <end position="168"/>
    </location>
</feature>
<feature type="domain" description="Alpha-amylase C-terminal beta-sheet" evidence="15">
    <location>
        <begin position="820"/>
        <end position="878"/>
    </location>
</feature>
<dbReference type="CDD" id="cd11314">
    <property type="entry name" value="AmyAc_arch_bac_plant_AmyA"/>
    <property type="match status" value="1"/>
</dbReference>
<dbReference type="InterPro" id="IPR039309">
    <property type="entry name" value="BT1"/>
</dbReference>
<keyword evidence="12" id="KW-0326">Glycosidase</keyword>
<evidence type="ECO:0000256" key="3">
    <source>
        <dbReference type="ARBA" id="ARBA00004141"/>
    </source>
</evidence>
<evidence type="ECO:0000256" key="10">
    <source>
        <dbReference type="ARBA" id="ARBA00023136"/>
    </source>
</evidence>
<reference evidence="16" key="2">
    <citation type="submission" date="2015-03" db="UniProtKB">
        <authorList>
            <consortium name="EnsemblPlants"/>
        </authorList>
    </citation>
    <scope>IDENTIFICATION</scope>
</reference>
<accession>A0A0D3D121</accession>
<feature type="transmembrane region" description="Helical" evidence="13">
    <location>
        <begin position="12"/>
        <end position="36"/>
    </location>
</feature>
<evidence type="ECO:0000256" key="12">
    <source>
        <dbReference type="ARBA" id="ARBA00023295"/>
    </source>
</evidence>
<feature type="transmembrane region" description="Helical" evidence="13">
    <location>
        <begin position="327"/>
        <end position="343"/>
    </location>
</feature>
<evidence type="ECO:0000259" key="14">
    <source>
        <dbReference type="SMART" id="SM00642"/>
    </source>
</evidence>
<protein>
    <recommendedName>
        <fullName evidence="5">alpha-amylase</fullName>
        <ecNumber evidence="5">3.2.1.1</ecNumber>
    </recommendedName>
</protein>
<keyword evidence="10 13" id="KW-0472">Membrane</keyword>
<keyword evidence="7 13" id="KW-0812">Transmembrane</keyword>
<keyword evidence="17" id="KW-1185">Reference proteome</keyword>
<dbReference type="Pfam" id="PF00128">
    <property type="entry name" value="Alpha-amylase"/>
    <property type="match status" value="1"/>
</dbReference>
<feature type="transmembrane region" description="Helical" evidence="13">
    <location>
        <begin position="265"/>
        <end position="284"/>
    </location>
</feature>
<evidence type="ECO:0000313" key="16">
    <source>
        <dbReference type="EnsemblPlants" id="Bo6g120160.1"/>
    </source>
</evidence>
<dbReference type="InterPro" id="IPR017853">
    <property type="entry name" value="GH"/>
</dbReference>
<dbReference type="EC" id="3.2.1.1" evidence="5"/>
<keyword evidence="6" id="KW-0813">Transport</keyword>
<evidence type="ECO:0000313" key="17">
    <source>
        <dbReference type="Proteomes" id="UP000032141"/>
    </source>
</evidence>
<dbReference type="InterPro" id="IPR012850">
    <property type="entry name" value="A-amylase_bs_C"/>
</dbReference>
<evidence type="ECO:0000256" key="6">
    <source>
        <dbReference type="ARBA" id="ARBA00022448"/>
    </source>
</evidence>
<dbReference type="EnsemblPlants" id="Bo6g120160.1">
    <property type="protein sequence ID" value="Bo6g120160.1"/>
    <property type="gene ID" value="Bo6g120160"/>
</dbReference>
<feature type="transmembrane region" description="Helical" evidence="13">
    <location>
        <begin position="364"/>
        <end position="387"/>
    </location>
</feature>
<keyword evidence="9 13" id="KW-1133">Transmembrane helix</keyword>
<feature type="transmembrane region" description="Helical" evidence="13">
    <location>
        <begin position="296"/>
        <end position="315"/>
    </location>
</feature>
<dbReference type="Pfam" id="PF03092">
    <property type="entry name" value="BT1"/>
    <property type="match status" value="1"/>
</dbReference>